<organism evidence="8 9">
    <name type="scientific">Hyphomicrobium nitrativorans NL23</name>
    <dbReference type="NCBI Taxonomy" id="1029756"/>
    <lineage>
        <taxon>Bacteria</taxon>
        <taxon>Pseudomonadati</taxon>
        <taxon>Pseudomonadota</taxon>
        <taxon>Alphaproteobacteria</taxon>
        <taxon>Hyphomicrobiales</taxon>
        <taxon>Hyphomicrobiaceae</taxon>
        <taxon>Hyphomicrobium</taxon>
    </lineage>
</organism>
<evidence type="ECO:0000256" key="7">
    <source>
        <dbReference type="PROSITE-ProRule" id="PRU10015"/>
    </source>
</evidence>
<evidence type="ECO:0000313" key="9">
    <source>
        <dbReference type="Proteomes" id="UP000018542"/>
    </source>
</evidence>
<dbReference type="PROSITE" id="PS51687">
    <property type="entry name" value="SAM_MT_RNA_M5U"/>
    <property type="match status" value="1"/>
</dbReference>
<keyword evidence="1" id="KW-0408">Iron</keyword>
<proteinExistence type="inferred from homology"/>
<dbReference type="HOGENOM" id="CLU_014689_8_0_5"/>
<dbReference type="AlphaFoldDB" id="V5SE41"/>
<dbReference type="PANTHER" id="PTHR11061">
    <property type="entry name" value="RNA M5U METHYLTRANSFERASE"/>
    <property type="match status" value="1"/>
</dbReference>
<dbReference type="SUPFAM" id="SSF53335">
    <property type="entry name" value="S-adenosyl-L-methionine-dependent methyltransferases"/>
    <property type="match status" value="1"/>
</dbReference>
<dbReference type="KEGG" id="hni:W911_07685"/>
<keyword evidence="4 6" id="KW-0949">S-adenosyl-L-methionine</keyword>
<dbReference type="PROSITE" id="PS01230">
    <property type="entry name" value="TRMA_1"/>
    <property type="match status" value="1"/>
</dbReference>
<dbReference type="InterPro" id="IPR030390">
    <property type="entry name" value="MeTrfase_TrmA_AS"/>
</dbReference>
<dbReference type="InterPro" id="IPR010280">
    <property type="entry name" value="U5_MeTrfase_fam"/>
</dbReference>
<keyword evidence="9" id="KW-1185">Reference proteome</keyword>
<dbReference type="RefSeq" id="WP_023786924.1">
    <property type="nucleotide sequence ID" value="NC_022997.1"/>
</dbReference>
<keyword evidence="3 6" id="KW-0808">Transferase</keyword>
<feature type="active site" evidence="7">
    <location>
        <position position="366"/>
    </location>
</feature>
<keyword evidence="1" id="KW-0004">4Fe-4S</keyword>
<feature type="binding site" evidence="6">
    <location>
        <position position="340"/>
    </location>
    <ligand>
        <name>S-adenosyl-L-methionine</name>
        <dbReference type="ChEBI" id="CHEBI:59789"/>
    </ligand>
</feature>
<dbReference type="GO" id="GO:0070475">
    <property type="term" value="P:rRNA base methylation"/>
    <property type="evidence" value="ECO:0007669"/>
    <property type="project" value="TreeGrafter"/>
</dbReference>
<sequence length="408" mass="43541">MVDGVEVEIARIGARGDGVAMRDGAPVYVPFALPGERWRLDGEDGAARVADGPARAEPICRHFLRCGGCVAQHMPGDVYRAWKRGLVVEAFGHRGIEADVAPVVVVAAGSRRRAVLGVVRRGGEVTLGFREEGQHKLVDLAECPVLDPVIVAAFPGLRTLARLVLKEGETGRLVVTRLDHGLDVSLDAERRDFSADERAELARQAREMGLLRLTVGKEPIASAGTATVTLGGVAIAVEPGIFLQAVPEAERVIADLCVNSLPRRAKTVVDLFSGVGTLTFPLARRVQVMALDSDKRAIAALSNAVRHAQGIKPVTARVRDLFREPLSARELQGFDAAVFDPPRAGAADQAERLAASKVPVVIAVSCSPATLARDARTLIDGGYTMGQVTPVDQFLYSAHVEAVAVFRR</sequence>
<keyword evidence="1" id="KW-0479">Metal-binding</keyword>
<accession>V5SE41</accession>
<dbReference type="Pfam" id="PF05958">
    <property type="entry name" value="tRNA_U5-meth_tr"/>
    <property type="match status" value="1"/>
</dbReference>
<dbReference type="InterPro" id="IPR012340">
    <property type="entry name" value="NA-bd_OB-fold"/>
</dbReference>
<evidence type="ECO:0000256" key="5">
    <source>
        <dbReference type="ARBA" id="ARBA00023014"/>
    </source>
</evidence>
<evidence type="ECO:0000256" key="4">
    <source>
        <dbReference type="ARBA" id="ARBA00022691"/>
    </source>
</evidence>
<evidence type="ECO:0000313" key="8">
    <source>
        <dbReference type="EMBL" id="AHB48300.1"/>
    </source>
</evidence>
<keyword evidence="5" id="KW-0411">Iron-sulfur</keyword>
<name>V5SE41_9HYPH</name>
<dbReference type="Gene3D" id="2.40.50.1070">
    <property type="match status" value="1"/>
</dbReference>
<dbReference type="PATRIC" id="fig|1029756.8.peg.1607"/>
<evidence type="ECO:0000256" key="6">
    <source>
        <dbReference type="PROSITE-ProRule" id="PRU01024"/>
    </source>
</evidence>
<dbReference type="OrthoDB" id="9804590at2"/>
<evidence type="ECO:0000256" key="3">
    <source>
        <dbReference type="ARBA" id="ARBA00022679"/>
    </source>
</evidence>
<evidence type="ECO:0000256" key="1">
    <source>
        <dbReference type="ARBA" id="ARBA00022485"/>
    </source>
</evidence>
<dbReference type="Proteomes" id="UP000018542">
    <property type="component" value="Chromosome"/>
</dbReference>
<keyword evidence="2 6" id="KW-0489">Methyltransferase</keyword>
<dbReference type="EMBL" id="CP006912">
    <property type="protein sequence ID" value="AHB48300.1"/>
    <property type="molecule type" value="Genomic_DNA"/>
</dbReference>
<dbReference type="GO" id="GO:0070041">
    <property type="term" value="F:rRNA (uridine-C5-)-methyltransferase activity"/>
    <property type="evidence" value="ECO:0007669"/>
    <property type="project" value="TreeGrafter"/>
</dbReference>
<protein>
    <submittedName>
        <fullName evidence="8">(Uracil-5)-methyltransferase</fullName>
    </submittedName>
</protein>
<dbReference type="InterPro" id="IPR029063">
    <property type="entry name" value="SAM-dependent_MTases_sf"/>
</dbReference>
<comment type="similarity">
    <text evidence="6">Belongs to the class I-like SAM-binding methyltransferase superfamily. RNA M5U methyltransferase family.</text>
</comment>
<dbReference type="GO" id="GO:0051539">
    <property type="term" value="F:4 iron, 4 sulfur cluster binding"/>
    <property type="evidence" value="ECO:0007669"/>
    <property type="project" value="UniProtKB-KW"/>
</dbReference>
<feature type="binding site" evidence="6">
    <location>
        <position position="244"/>
    </location>
    <ligand>
        <name>S-adenosyl-L-methionine</name>
        <dbReference type="ChEBI" id="CHEBI:59789"/>
    </ligand>
</feature>
<dbReference type="Gene3D" id="2.40.50.140">
    <property type="entry name" value="Nucleic acid-binding proteins"/>
    <property type="match status" value="1"/>
</dbReference>
<dbReference type="Gene3D" id="3.40.50.150">
    <property type="entry name" value="Vaccinia Virus protein VP39"/>
    <property type="match status" value="1"/>
</dbReference>
<feature type="binding site" evidence="6">
    <location>
        <position position="292"/>
    </location>
    <ligand>
        <name>S-adenosyl-L-methionine</name>
        <dbReference type="ChEBI" id="CHEBI:59789"/>
    </ligand>
</feature>
<feature type="binding site" evidence="6">
    <location>
        <position position="272"/>
    </location>
    <ligand>
        <name>S-adenosyl-L-methionine</name>
        <dbReference type="ChEBI" id="CHEBI:59789"/>
    </ligand>
</feature>
<reference evidence="8 9" key="1">
    <citation type="journal article" date="2014" name="Genome Announc.">
        <title>Complete Genome Sequence of Hyphomicrobium nitrativorans Strain NL23, a Denitrifying Bacterium Isolated from Biofilm of a Methanol-Fed Denitrification System Treating Seawater at the Montreal Biodome.</title>
        <authorList>
            <person name="Martineau C."/>
            <person name="Villeneuve C."/>
            <person name="Mauffrey F."/>
            <person name="Villemur R."/>
        </authorList>
    </citation>
    <scope>NUCLEOTIDE SEQUENCE [LARGE SCALE GENOMIC DNA]</scope>
    <source>
        <strain evidence="8">NL23</strain>
    </source>
</reference>
<dbReference type="SUPFAM" id="SSF50249">
    <property type="entry name" value="Nucleic acid-binding proteins"/>
    <property type="match status" value="1"/>
</dbReference>
<feature type="active site" description="Nucleophile" evidence="6">
    <location>
        <position position="366"/>
    </location>
</feature>
<evidence type="ECO:0000256" key="2">
    <source>
        <dbReference type="ARBA" id="ARBA00022603"/>
    </source>
</evidence>
<gene>
    <name evidence="8" type="ORF">W911_07685</name>
</gene>
<dbReference type="STRING" id="1029756.W911_07685"/>
<dbReference type="CDD" id="cd02440">
    <property type="entry name" value="AdoMet_MTases"/>
    <property type="match status" value="1"/>
</dbReference>
<dbReference type="PANTHER" id="PTHR11061:SF49">
    <property type="entry name" value="23S RRNA (URACIL(1939)-C(5))-METHYLTRANSFERASE RLMD"/>
    <property type="match status" value="1"/>
</dbReference>